<dbReference type="InterPro" id="IPR007016">
    <property type="entry name" value="O-antigen_ligase-rel_domated"/>
</dbReference>
<keyword evidence="3 5" id="KW-1133">Transmembrane helix</keyword>
<reference evidence="7 8" key="1">
    <citation type="submission" date="2019-08" db="EMBL/GenBank/DDBJ databases">
        <title>In-depth cultivation of the pig gut microbiome towards novel bacterial diversity and tailored functional studies.</title>
        <authorList>
            <person name="Wylensek D."/>
            <person name="Hitch T.C.A."/>
            <person name="Clavel T."/>
        </authorList>
    </citation>
    <scope>NUCLEOTIDE SEQUENCE [LARGE SCALE GENOMIC DNA]</scope>
    <source>
        <strain evidence="7 8">Med78-601-WT-4W-RMD-3</strain>
    </source>
</reference>
<dbReference type="GO" id="GO:0016020">
    <property type="term" value="C:membrane"/>
    <property type="evidence" value="ECO:0007669"/>
    <property type="project" value="UniProtKB-SubCell"/>
</dbReference>
<organism evidence="7 8">
    <name type="scientific">Anaerosalibacter bizertensis</name>
    <dbReference type="NCBI Taxonomy" id="932217"/>
    <lineage>
        <taxon>Bacteria</taxon>
        <taxon>Bacillati</taxon>
        <taxon>Bacillota</taxon>
        <taxon>Tissierellia</taxon>
        <taxon>Tissierellales</taxon>
        <taxon>Sporanaerobacteraceae</taxon>
        <taxon>Anaerosalibacter</taxon>
    </lineage>
</organism>
<dbReference type="RefSeq" id="WP_154484841.1">
    <property type="nucleotide sequence ID" value="NZ_VULR01000018.1"/>
</dbReference>
<feature type="transmembrane region" description="Helical" evidence="5">
    <location>
        <begin position="236"/>
        <end position="259"/>
    </location>
</feature>
<accession>A0A844FJM2</accession>
<gene>
    <name evidence="7" type="ORF">FYJ27_10675</name>
</gene>
<feature type="transmembrane region" description="Helical" evidence="5">
    <location>
        <begin position="150"/>
        <end position="174"/>
    </location>
</feature>
<keyword evidence="7" id="KW-0436">Ligase</keyword>
<feature type="transmembrane region" description="Helical" evidence="5">
    <location>
        <begin position="194"/>
        <end position="224"/>
    </location>
</feature>
<feature type="transmembrane region" description="Helical" evidence="5">
    <location>
        <begin position="108"/>
        <end position="129"/>
    </location>
</feature>
<evidence type="ECO:0000259" key="6">
    <source>
        <dbReference type="Pfam" id="PF04932"/>
    </source>
</evidence>
<comment type="subcellular location">
    <subcellularLocation>
        <location evidence="1">Membrane</location>
        <topology evidence="1">Multi-pass membrane protein</topology>
    </subcellularLocation>
</comment>
<keyword evidence="4 5" id="KW-0472">Membrane</keyword>
<comment type="caution">
    <text evidence="7">The sequence shown here is derived from an EMBL/GenBank/DDBJ whole genome shotgun (WGS) entry which is preliminary data.</text>
</comment>
<dbReference type="GO" id="GO:0016874">
    <property type="term" value="F:ligase activity"/>
    <property type="evidence" value="ECO:0007669"/>
    <property type="project" value="UniProtKB-KW"/>
</dbReference>
<evidence type="ECO:0000313" key="8">
    <source>
        <dbReference type="Proteomes" id="UP000462760"/>
    </source>
</evidence>
<name>A0A844FJM2_9FIRM</name>
<evidence type="ECO:0000256" key="3">
    <source>
        <dbReference type="ARBA" id="ARBA00022989"/>
    </source>
</evidence>
<feature type="transmembrane region" description="Helical" evidence="5">
    <location>
        <begin position="83"/>
        <end position="102"/>
    </location>
</feature>
<evidence type="ECO:0000313" key="7">
    <source>
        <dbReference type="EMBL" id="MSS44169.1"/>
    </source>
</evidence>
<evidence type="ECO:0000256" key="4">
    <source>
        <dbReference type="ARBA" id="ARBA00023136"/>
    </source>
</evidence>
<protein>
    <submittedName>
        <fullName evidence="7">O-antigen ligase family protein</fullName>
    </submittedName>
</protein>
<proteinExistence type="predicted"/>
<dbReference type="AlphaFoldDB" id="A0A844FJM2"/>
<evidence type="ECO:0000256" key="5">
    <source>
        <dbReference type="SAM" id="Phobius"/>
    </source>
</evidence>
<feature type="domain" description="O-antigen ligase-related" evidence="6">
    <location>
        <begin position="195"/>
        <end position="336"/>
    </location>
</feature>
<dbReference type="Pfam" id="PF04932">
    <property type="entry name" value="Wzy_C"/>
    <property type="match status" value="1"/>
</dbReference>
<sequence>MILSISKSNRKNIKKSKKIYNDKRISFAIVLQFCMLITNYTFKQVFKITSPGVRAMISGIFMVLVGIYFISIIKVVFDRVGKIFISSYLISFIIILLNMLFFPSNLQYLLEISFYLLLICMPIFIYYTAIYDKSILLEMLIKSSYYQMMLGIVFFIATDFSVIRYDMVFSYLILVPVETLLYKIYRDFSIVDVLLVFVGIMMIIIMGSRGPLLSLILFWFFLAIKYIHNSKNIVKYFITTCLFIAVIIIISLNFDIMIVKLNLILENMGFRSRTLRIFLSNSVDFSSGRINIYSFIVECIKERPLLGYGLAGDRVLLGGTYPHNFFLEVLVQFGVIIGGLIIILFIYFYINGIFNNKDEVETDLALLFFGIGFVQLLVSGSYLTSGNFWLFMSICINSTNTIKHKFYNDSEVNK</sequence>
<feature type="transmembrane region" description="Helical" evidence="5">
    <location>
        <begin position="329"/>
        <end position="350"/>
    </location>
</feature>
<keyword evidence="2 5" id="KW-0812">Transmembrane</keyword>
<dbReference type="OrthoDB" id="2964729at2"/>
<feature type="transmembrane region" description="Helical" evidence="5">
    <location>
        <begin position="54"/>
        <end position="76"/>
    </location>
</feature>
<feature type="transmembrane region" description="Helical" evidence="5">
    <location>
        <begin position="25"/>
        <end position="42"/>
    </location>
</feature>
<evidence type="ECO:0000256" key="1">
    <source>
        <dbReference type="ARBA" id="ARBA00004141"/>
    </source>
</evidence>
<evidence type="ECO:0000256" key="2">
    <source>
        <dbReference type="ARBA" id="ARBA00022692"/>
    </source>
</evidence>
<dbReference type="EMBL" id="VULR01000018">
    <property type="protein sequence ID" value="MSS44169.1"/>
    <property type="molecule type" value="Genomic_DNA"/>
</dbReference>
<dbReference type="Proteomes" id="UP000462760">
    <property type="component" value="Unassembled WGS sequence"/>
</dbReference>
<feature type="transmembrane region" description="Helical" evidence="5">
    <location>
        <begin position="362"/>
        <end position="383"/>
    </location>
</feature>